<accession>A0AAN7H0Q2</accession>
<sequence length="111" mass="12866">MEQIDHTEKGPLARLPQLGGLVYYFPQGHSEQDYTMQLPTEELVLKDLHENTYTFRHIYRGQPKRHLFKLVTHEPTLRSFNEPAFRSKKVDPNFGSIKCELAPTGPNLRSS</sequence>
<comment type="caution">
    <text evidence="6">The sequence shown here is derived from an EMBL/GenBank/DDBJ whole genome shotgun (WGS) entry which is preliminary data.</text>
</comment>
<proteinExistence type="predicted"/>
<evidence type="ECO:0000256" key="1">
    <source>
        <dbReference type="ARBA" id="ARBA00004123"/>
    </source>
</evidence>
<evidence type="ECO:0000256" key="4">
    <source>
        <dbReference type="ARBA" id="ARBA00023163"/>
    </source>
</evidence>
<evidence type="ECO:0000256" key="3">
    <source>
        <dbReference type="ARBA" id="ARBA00023125"/>
    </source>
</evidence>
<dbReference type="GO" id="GO:0006355">
    <property type="term" value="P:regulation of DNA-templated transcription"/>
    <property type="evidence" value="ECO:0007669"/>
    <property type="project" value="InterPro"/>
</dbReference>
<keyword evidence="4" id="KW-0804">Transcription</keyword>
<dbReference type="SUPFAM" id="SSF101936">
    <property type="entry name" value="DNA-binding pseudobarrel domain"/>
    <property type="match status" value="1"/>
</dbReference>
<protein>
    <submittedName>
        <fullName evidence="6">Uncharacterized protein</fullName>
    </submittedName>
</protein>
<organism evidence="6 7">
    <name type="scientific">Trapa incisa</name>
    <dbReference type="NCBI Taxonomy" id="236973"/>
    <lineage>
        <taxon>Eukaryota</taxon>
        <taxon>Viridiplantae</taxon>
        <taxon>Streptophyta</taxon>
        <taxon>Embryophyta</taxon>
        <taxon>Tracheophyta</taxon>
        <taxon>Spermatophyta</taxon>
        <taxon>Magnoliopsida</taxon>
        <taxon>eudicotyledons</taxon>
        <taxon>Gunneridae</taxon>
        <taxon>Pentapetalae</taxon>
        <taxon>rosids</taxon>
        <taxon>malvids</taxon>
        <taxon>Myrtales</taxon>
        <taxon>Lythraceae</taxon>
        <taxon>Trapa</taxon>
    </lineage>
</organism>
<dbReference type="EMBL" id="JAXIOK010000019">
    <property type="protein sequence ID" value="KAK4748589.1"/>
    <property type="molecule type" value="Genomic_DNA"/>
</dbReference>
<dbReference type="PANTHER" id="PTHR31384:SF10">
    <property type="entry name" value="AUXIN RESPONSE FACTOR 5"/>
    <property type="match status" value="1"/>
</dbReference>
<evidence type="ECO:0000256" key="2">
    <source>
        <dbReference type="ARBA" id="ARBA00023015"/>
    </source>
</evidence>
<dbReference type="GO" id="GO:0005634">
    <property type="term" value="C:nucleus"/>
    <property type="evidence" value="ECO:0007669"/>
    <property type="project" value="UniProtKB-SubCell"/>
</dbReference>
<reference evidence="6 7" key="1">
    <citation type="journal article" date="2023" name="Hortic Res">
        <title>Pangenome of water caltrop reveals structural variations and asymmetric subgenome divergence after allopolyploidization.</title>
        <authorList>
            <person name="Zhang X."/>
            <person name="Chen Y."/>
            <person name="Wang L."/>
            <person name="Yuan Y."/>
            <person name="Fang M."/>
            <person name="Shi L."/>
            <person name="Lu R."/>
            <person name="Comes H.P."/>
            <person name="Ma Y."/>
            <person name="Chen Y."/>
            <person name="Huang G."/>
            <person name="Zhou Y."/>
            <person name="Zheng Z."/>
            <person name="Qiu Y."/>
        </authorList>
    </citation>
    <scope>NUCLEOTIDE SEQUENCE [LARGE SCALE GENOMIC DNA]</scope>
    <source>
        <tissue evidence="6">Roots</tissue>
    </source>
</reference>
<dbReference type="GO" id="GO:0009725">
    <property type="term" value="P:response to hormone"/>
    <property type="evidence" value="ECO:0007669"/>
    <property type="project" value="InterPro"/>
</dbReference>
<gene>
    <name evidence="6" type="ORF">SAY87_015175</name>
</gene>
<keyword evidence="2" id="KW-0805">Transcription regulation</keyword>
<dbReference type="InterPro" id="IPR044835">
    <property type="entry name" value="ARF_plant"/>
</dbReference>
<dbReference type="InterPro" id="IPR015300">
    <property type="entry name" value="DNA-bd_pseudobarrel_sf"/>
</dbReference>
<comment type="subcellular location">
    <subcellularLocation>
        <location evidence="1">Nucleus</location>
    </subcellularLocation>
</comment>
<dbReference type="AlphaFoldDB" id="A0AAN7H0Q2"/>
<keyword evidence="5" id="KW-0539">Nucleus</keyword>
<dbReference type="GO" id="GO:0003677">
    <property type="term" value="F:DNA binding"/>
    <property type="evidence" value="ECO:0007669"/>
    <property type="project" value="UniProtKB-KW"/>
</dbReference>
<evidence type="ECO:0000313" key="7">
    <source>
        <dbReference type="Proteomes" id="UP001345219"/>
    </source>
</evidence>
<keyword evidence="3" id="KW-0238">DNA-binding</keyword>
<name>A0AAN7H0Q2_9MYRT</name>
<dbReference type="Gene3D" id="2.40.330.10">
    <property type="entry name" value="DNA-binding pseudobarrel domain"/>
    <property type="match status" value="1"/>
</dbReference>
<evidence type="ECO:0000256" key="5">
    <source>
        <dbReference type="ARBA" id="ARBA00023242"/>
    </source>
</evidence>
<keyword evidence="7" id="KW-1185">Reference proteome</keyword>
<dbReference type="PANTHER" id="PTHR31384">
    <property type="entry name" value="AUXIN RESPONSE FACTOR 4-RELATED"/>
    <property type="match status" value="1"/>
</dbReference>
<evidence type="ECO:0000313" key="6">
    <source>
        <dbReference type="EMBL" id="KAK4748589.1"/>
    </source>
</evidence>
<dbReference type="Proteomes" id="UP001345219">
    <property type="component" value="Chromosome 12"/>
</dbReference>